<dbReference type="EMBL" id="BA000012">
    <property type="protein sequence ID" value="BAB52448.1"/>
    <property type="molecule type" value="Genomic_DNA"/>
</dbReference>
<feature type="region of interest" description="Disordered" evidence="1">
    <location>
        <begin position="29"/>
        <end position="58"/>
    </location>
</feature>
<dbReference type="AlphaFoldDB" id="Q98A89"/>
<evidence type="ECO:0000313" key="3">
    <source>
        <dbReference type="Proteomes" id="UP000000552"/>
    </source>
</evidence>
<feature type="compositionally biased region" description="Basic and acidic residues" evidence="1">
    <location>
        <begin position="48"/>
        <end position="58"/>
    </location>
</feature>
<name>Q98A89_RHILO</name>
<organism evidence="2 3">
    <name type="scientific">Mesorhizobium japonicum (strain LMG 29417 / CECT 9101 / MAFF 303099)</name>
    <name type="common">Mesorhizobium loti (strain MAFF 303099)</name>
    <dbReference type="NCBI Taxonomy" id="266835"/>
    <lineage>
        <taxon>Bacteria</taxon>
        <taxon>Pseudomonadati</taxon>
        <taxon>Pseudomonadota</taxon>
        <taxon>Alphaproteobacteria</taxon>
        <taxon>Hyphomicrobiales</taxon>
        <taxon>Phyllobacteriaceae</taxon>
        <taxon>Mesorhizobium</taxon>
    </lineage>
</organism>
<sequence>MITSAARHGNAARSNESVSADNAFSAMSGRTCGHWRKHQKTAASRLNEPAKKEPPLREIERRSHHFYLEPPFCKFCLLKREPAVTLEGRIAP</sequence>
<dbReference type="KEGG" id="mlo:msl8686"/>
<dbReference type="Proteomes" id="UP000000552">
    <property type="component" value="Chromosome"/>
</dbReference>
<dbReference type="HOGENOM" id="CLU_2411138_0_0_5"/>
<protein>
    <submittedName>
        <fullName evidence="2">Msl8686 protein</fullName>
    </submittedName>
</protein>
<reference evidence="2 3" key="1">
    <citation type="journal article" date="2000" name="DNA Res.">
        <title>Complete genome structure of the nitrogen-fixing symbiotic bacterium Mesorhizobium loti.</title>
        <authorList>
            <person name="Kaneko T."/>
            <person name="Nakamura Y."/>
            <person name="Sato S."/>
            <person name="Asamizu E."/>
            <person name="Kato T."/>
            <person name="Sasamoto S."/>
            <person name="Watanabe A."/>
            <person name="Idesawa K."/>
            <person name="Ishikawa A."/>
            <person name="Kawashima K."/>
            <person name="Kimura T."/>
            <person name="Kishida Y."/>
            <person name="Kiyokawa C."/>
            <person name="Kohara M."/>
            <person name="Matsumoto M."/>
            <person name="Matsuno A."/>
            <person name="Mochizuki Y."/>
            <person name="Nakayama S."/>
            <person name="Nakazaki N."/>
            <person name="Shimpo S."/>
            <person name="Sugimoto M."/>
            <person name="Takeuchi C."/>
            <person name="Yamada M."/>
            <person name="Tabata S."/>
        </authorList>
    </citation>
    <scope>NUCLEOTIDE SEQUENCE [LARGE SCALE GENOMIC DNA]</scope>
    <source>
        <strain evidence="3">LMG 29417 / CECT 9101 / MAFF 303099</strain>
    </source>
</reference>
<evidence type="ECO:0000313" key="2">
    <source>
        <dbReference type="EMBL" id="BAB52448.1"/>
    </source>
</evidence>
<accession>Q98A89</accession>
<gene>
    <name evidence="2" type="ordered locus">msl8686</name>
</gene>
<evidence type="ECO:0000256" key="1">
    <source>
        <dbReference type="SAM" id="MobiDB-lite"/>
    </source>
</evidence>
<feature type="region of interest" description="Disordered" evidence="1">
    <location>
        <begin position="1"/>
        <end position="20"/>
    </location>
</feature>
<proteinExistence type="predicted"/>